<keyword evidence="5 7" id="KW-0472">Membrane</keyword>
<evidence type="ECO:0000313" key="9">
    <source>
        <dbReference type="Proteomes" id="UP001200034"/>
    </source>
</evidence>
<feature type="transmembrane region" description="Helical" evidence="7">
    <location>
        <begin position="136"/>
        <end position="158"/>
    </location>
</feature>
<dbReference type="GO" id="GO:0016020">
    <property type="term" value="C:membrane"/>
    <property type="evidence" value="ECO:0007669"/>
    <property type="project" value="UniProtKB-SubCell"/>
</dbReference>
<keyword evidence="4 7" id="KW-1133">Transmembrane helix</keyword>
<evidence type="ECO:0000256" key="7">
    <source>
        <dbReference type="RuleBase" id="RU363053"/>
    </source>
</evidence>
<dbReference type="GO" id="GO:0015267">
    <property type="term" value="F:channel activity"/>
    <property type="evidence" value="ECO:0007669"/>
    <property type="project" value="TreeGrafter"/>
</dbReference>
<evidence type="ECO:0000256" key="6">
    <source>
        <dbReference type="ARBA" id="ARBA00049743"/>
    </source>
</evidence>
<evidence type="ECO:0000313" key="8">
    <source>
        <dbReference type="EMBL" id="KAH8355110.1"/>
    </source>
</evidence>
<dbReference type="InterPro" id="IPR007248">
    <property type="entry name" value="Mpv17_PMP22"/>
</dbReference>
<dbReference type="EMBL" id="JAJJHW010003889">
    <property type="protein sequence ID" value="KAH8355110.1"/>
    <property type="molecule type" value="Genomic_DNA"/>
</dbReference>
<name>A0AAD4PGV6_9MUSC</name>
<reference evidence="8" key="1">
    <citation type="journal article" date="2021" name="Mol. Ecol. Resour.">
        <title>Phylogenomic analyses of the genus Drosophila reveals genomic signals of climate adaptation.</title>
        <authorList>
            <person name="Li F."/>
            <person name="Rane R.V."/>
            <person name="Luria V."/>
            <person name="Xiong Z."/>
            <person name="Chen J."/>
            <person name="Li Z."/>
            <person name="Catullo R.A."/>
            <person name="Griffin P.C."/>
            <person name="Schiffer M."/>
            <person name="Pearce S."/>
            <person name="Lee S.F."/>
            <person name="McElroy K."/>
            <person name="Stocker A."/>
            <person name="Shirriffs J."/>
            <person name="Cockerell F."/>
            <person name="Coppin C."/>
            <person name="Sgro C.M."/>
            <person name="Karger A."/>
            <person name="Cain J.W."/>
            <person name="Weber J.A."/>
            <person name="Santpere G."/>
            <person name="Kirschner M.W."/>
            <person name="Hoffmann A.A."/>
            <person name="Oakeshott J.G."/>
            <person name="Zhang G."/>
        </authorList>
    </citation>
    <scope>NUCLEOTIDE SEQUENCE</scope>
    <source>
        <strain evidence="8">BGI-SZ-2011g</strain>
    </source>
</reference>
<dbReference type="Pfam" id="PF04117">
    <property type="entry name" value="Mpv17_PMP22"/>
    <property type="match status" value="1"/>
</dbReference>
<accession>A0AAD4PGV6</accession>
<keyword evidence="9" id="KW-1185">Reference proteome</keyword>
<keyword evidence="3 7" id="KW-0812">Transmembrane</keyword>
<proteinExistence type="inferred from homology"/>
<comment type="caution">
    <text evidence="7">Lacks conserved residue(s) required for the propagation of feature annotation.</text>
</comment>
<evidence type="ECO:0000256" key="5">
    <source>
        <dbReference type="ARBA" id="ARBA00023136"/>
    </source>
</evidence>
<evidence type="ECO:0000256" key="4">
    <source>
        <dbReference type="ARBA" id="ARBA00022989"/>
    </source>
</evidence>
<gene>
    <name evidence="8" type="ORF">KR093_005797</name>
</gene>
<sequence>NMSLVQFAREGLNVAIIMGAGDVIAQLAIEKKSYKDYNAGRTARFAGIGLCFAGPVLRKWYSTLDELVAKDQPAWQRVFKKVSIDQTCFSPLFTLSLSYLVPFVNGQAHKEIVERIRESYFRIMARGYMLWPMAQLINFSLIPLYLQVVFAQLIGLLWNCYLSLVLNE</sequence>
<dbReference type="AlphaFoldDB" id="A0AAD4PGV6"/>
<protein>
    <recommendedName>
        <fullName evidence="6">Mitochondrial inner membrane protein Mpv17</fullName>
    </recommendedName>
</protein>
<organism evidence="8 9">
    <name type="scientific">Drosophila rubida</name>
    <dbReference type="NCBI Taxonomy" id="30044"/>
    <lineage>
        <taxon>Eukaryota</taxon>
        <taxon>Metazoa</taxon>
        <taxon>Ecdysozoa</taxon>
        <taxon>Arthropoda</taxon>
        <taxon>Hexapoda</taxon>
        <taxon>Insecta</taxon>
        <taxon>Pterygota</taxon>
        <taxon>Neoptera</taxon>
        <taxon>Endopterygota</taxon>
        <taxon>Diptera</taxon>
        <taxon>Brachycera</taxon>
        <taxon>Muscomorpha</taxon>
        <taxon>Ephydroidea</taxon>
        <taxon>Drosophilidae</taxon>
        <taxon>Drosophila</taxon>
    </lineage>
</organism>
<evidence type="ECO:0000256" key="2">
    <source>
        <dbReference type="ARBA" id="ARBA00006824"/>
    </source>
</evidence>
<comment type="similarity">
    <text evidence="2 7">Belongs to the peroxisomal membrane protein PXMP2/4 family.</text>
</comment>
<evidence type="ECO:0000256" key="1">
    <source>
        <dbReference type="ARBA" id="ARBA00004141"/>
    </source>
</evidence>
<feature type="non-terminal residue" evidence="8">
    <location>
        <position position="1"/>
    </location>
</feature>
<dbReference type="GO" id="GO:1901858">
    <property type="term" value="P:regulation of mitochondrial DNA metabolic process"/>
    <property type="evidence" value="ECO:0007669"/>
    <property type="project" value="TreeGrafter"/>
</dbReference>
<dbReference type="GO" id="GO:0005739">
    <property type="term" value="C:mitochondrion"/>
    <property type="evidence" value="ECO:0007669"/>
    <property type="project" value="TreeGrafter"/>
</dbReference>
<evidence type="ECO:0000256" key="3">
    <source>
        <dbReference type="ARBA" id="ARBA00022692"/>
    </source>
</evidence>
<dbReference type="PANTHER" id="PTHR11266">
    <property type="entry name" value="PEROXISOMAL MEMBRANE PROTEIN 2, PXMP2 MPV17"/>
    <property type="match status" value="1"/>
</dbReference>
<comment type="subcellular location">
    <subcellularLocation>
        <location evidence="1">Membrane</location>
        <topology evidence="1">Multi-pass membrane protein</topology>
    </subcellularLocation>
</comment>
<dbReference type="Proteomes" id="UP001200034">
    <property type="component" value="Unassembled WGS sequence"/>
</dbReference>
<dbReference type="PANTHER" id="PTHR11266:SF17">
    <property type="entry name" value="PROTEIN MPV17"/>
    <property type="match status" value="1"/>
</dbReference>
<comment type="caution">
    <text evidence="8">The sequence shown here is derived from an EMBL/GenBank/DDBJ whole genome shotgun (WGS) entry which is preliminary data.</text>
</comment>